<feature type="domain" description="AAA+ ATPase" evidence="2">
    <location>
        <begin position="167"/>
        <end position="308"/>
    </location>
</feature>
<organism evidence="3 4">
    <name type="scientific">Salvia divinorum</name>
    <name type="common">Maria pastora</name>
    <name type="synonym">Diviner's sage</name>
    <dbReference type="NCBI Taxonomy" id="28513"/>
    <lineage>
        <taxon>Eukaryota</taxon>
        <taxon>Viridiplantae</taxon>
        <taxon>Streptophyta</taxon>
        <taxon>Embryophyta</taxon>
        <taxon>Tracheophyta</taxon>
        <taxon>Spermatophyta</taxon>
        <taxon>Magnoliopsida</taxon>
        <taxon>eudicotyledons</taxon>
        <taxon>Gunneridae</taxon>
        <taxon>Pentapetalae</taxon>
        <taxon>asterids</taxon>
        <taxon>lamiids</taxon>
        <taxon>Lamiales</taxon>
        <taxon>Lamiaceae</taxon>
        <taxon>Nepetoideae</taxon>
        <taxon>Mentheae</taxon>
        <taxon>Salviinae</taxon>
        <taxon>Salvia</taxon>
        <taxon>Salvia subgen. Calosphace</taxon>
    </lineage>
</organism>
<accession>A0ABD1G809</accession>
<dbReference type="AlphaFoldDB" id="A0ABD1G809"/>
<evidence type="ECO:0000259" key="2">
    <source>
        <dbReference type="SMART" id="SM00382"/>
    </source>
</evidence>
<protein>
    <submittedName>
        <fullName evidence="3">Cell division control protein 48 C-like isoform X3</fullName>
    </submittedName>
</protein>
<evidence type="ECO:0000256" key="1">
    <source>
        <dbReference type="SAM" id="MobiDB-lite"/>
    </source>
</evidence>
<dbReference type="InterPro" id="IPR003593">
    <property type="entry name" value="AAA+_ATPase"/>
</dbReference>
<dbReference type="Gene3D" id="3.40.50.300">
    <property type="entry name" value="P-loop containing nucleotide triphosphate hydrolases"/>
    <property type="match status" value="1"/>
</dbReference>
<dbReference type="InterPro" id="IPR027417">
    <property type="entry name" value="P-loop_NTPase"/>
</dbReference>
<dbReference type="PANTHER" id="PTHR48470">
    <property type="entry name" value="CELL DIVISION CONTROL PROTEIN 48 C ISOFORM 1"/>
    <property type="match status" value="1"/>
</dbReference>
<dbReference type="PANTHER" id="PTHR48470:SF1">
    <property type="entry name" value="CELL DIVISION CONTROL PROTEIN 48 C ISOFORM 1"/>
    <property type="match status" value="1"/>
</dbReference>
<name>A0ABD1G809_SALDI</name>
<comment type="caution">
    <text evidence="3">The sequence shown here is derived from an EMBL/GenBank/DDBJ whole genome shotgun (WGS) entry which is preliminary data.</text>
</comment>
<dbReference type="EMBL" id="JBEAFC010000009">
    <property type="protein sequence ID" value="KAL1540239.1"/>
    <property type="molecule type" value="Genomic_DNA"/>
</dbReference>
<gene>
    <name evidence="3" type="ORF">AAHA92_24620</name>
</gene>
<reference evidence="3 4" key="1">
    <citation type="submission" date="2024-06" db="EMBL/GenBank/DDBJ databases">
        <title>A chromosome level genome sequence of Diviner's sage (Salvia divinorum).</title>
        <authorList>
            <person name="Ford S.A."/>
            <person name="Ro D.-K."/>
            <person name="Ness R.W."/>
            <person name="Phillips M.A."/>
        </authorList>
    </citation>
    <scope>NUCLEOTIDE SEQUENCE [LARGE SCALE GENOMIC DNA]</scope>
    <source>
        <strain evidence="3">SAF-2024a</strain>
        <tissue evidence="3">Leaf</tissue>
    </source>
</reference>
<dbReference type="Proteomes" id="UP001567538">
    <property type="component" value="Unassembled WGS sequence"/>
</dbReference>
<dbReference type="Pfam" id="PF00004">
    <property type="entry name" value="AAA"/>
    <property type="match status" value="1"/>
</dbReference>
<dbReference type="InterPro" id="IPR003959">
    <property type="entry name" value="ATPase_AAA_core"/>
</dbReference>
<feature type="region of interest" description="Disordered" evidence="1">
    <location>
        <begin position="1"/>
        <end position="21"/>
    </location>
</feature>
<dbReference type="SMART" id="SM00382">
    <property type="entry name" value="AAA"/>
    <property type="match status" value="1"/>
</dbReference>
<evidence type="ECO:0000313" key="4">
    <source>
        <dbReference type="Proteomes" id="UP001567538"/>
    </source>
</evidence>
<proteinExistence type="predicted"/>
<keyword evidence="4" id="KW-1185">Reference proteome</keyword>
<dbReference type="SUPFAM" id="SSF52540">
    <property type="entry name" value="P-loop containing nucleoside triphosphate hydrolases"/>
    <property type="match status" value="1"/>
</dbReference>
<dbReference type="Gene3D" id="1.10.8.60">
    <property type="match status" value="1"/>
</dbReference>
<dbReference type="InterPro" id="IPR055278">
    <property type="entry name" value="CDC48c"/>
</dbReference>
<evidence type="ECO:0000313" key="3">
    <source>
        <dbReference type="EMBL" id="KAL1540239.1"/>
    </source>
</evidence>
<sequence>MACMKEPVNYGSDSERSNSGPGGYVLTIGATNKPNALDLALRQQWTQGFVAGDLVELVKDARMIALNGAISSRAYRERFNDGYEAYGKPFSDEELEGLRLTTFNFHAANHKAFPTAEMEDFSKTSYTNWDDVRGLQLLKLELERRVVKRIKFPQVYASLGEIGVKDFPTSFFLYGPHGCGKTLIVEALAKEAGVNFMHIKGTELLKFGELSTMMVENIFKCANLHRPSIVFFDELDMFNPDDFTEEDLEDDEDEWKSAEYKEIWSQTVDIKNGSHVYVIVSSSRVEVLDRISLIKTDFDMILYVPLPTPEERGEILKALALYKPIDAEVDLVALGNHDACLNFSGADLFTLVTLASLFAIERPSLSCGGSMTITSDDFNEVFYKAPLSLSELQKWALHAETIDVVHGVSVTQW</sequence>